<accession>A0A7W6JDE6</accession>
<keyword evidence="2" id="KW-0472">Membrane</keyword>
<feature type="region of interest" description="Disordered" evidence="1">
    <location>
        <begin position="42"/>
        <end position="62"/>
    </location>
</feature>
<evidence type="ECO:0000313" key="3">
    <source>
        <dbReference type="EMBL" id="MBB4083006.1"/>
    </source>
</evidence>
<dbReference type="AlphaFoldDB" id="A0A7W6JDE6"/>
<evidence type="ECO:0000256" key="1">
    <source>
        <dbReference type="SAM" id="MobiDB-lite"/>
    </source>
</evidence>
<keyword evidence="2" id="KW-1133">Transmembrane helix</keyword>
<sequence length="62" mass="6634">MHRADGVFTPRERRTALLALLGAALITLLGFTAPHWMRPSLGGMDSYQSEAPPGVMDARPAG</sequence>
<comment type="caution">
    <text evidence="3">The sequence shown here is derived from an EMBL/GenBank/DDBJ whole genome shotgun (WGS) entry which is preliminary data.</text>
</comment>
<dbReference type="RefSeq" id="WP_183204144.1">
    <property type="nucleotide sequence ID" value="NZ_BAAAER010000001.1"/>
</dbReference>
<reference evidence="3 4" key="1">
    <citation type="submission" date="2020-08" db="EMBL/GenBank/DDBJ databases">
        <title>Genomic Encyclopedia of Type Strains, Phase IV (KMG-IV): sequencing the most valuable type-strain genomes for metagenomic binning, comparative biology and taxonomic classification.</title>
        <authorList>
            <person name="Goeker M."/>
        </authorList>
    </citation>
    <scope>NUCLEOTIDE SEQUENCE [LARGE SCALE GENOMIC DNA]</scope>
    <source>
        <strain evidence="3 4">DSM 23960</strain>
    </source>
</reference>
<proteinExistence type="predicted"/>
<organism evidence="3 4">
    <name type="scientific">Brevundimonas lenta</name>
    <dbReference type="NCBI Taxonomy" id="424796"/>
    <lineage>
        <taxon>Bacteria</taxon>
        <taxon>Pseudomonadati</taxon>
        <taxon>Pseudomonadota</taxon>
        <taxon>Alphaproteobacteria</taxon>
        <taxon>Caulobacterales</taxon>
        <taxon>Caulobacteraceae</taxon>
        <taxon>Brevundimonas</taxon>
    </lineage>
</organism>
<protein>
    <submittedName>
        <fullName evidence="3">Uncharacterized protein</fullName>
    </submittedName>
</protein>
<dbReference type="Proteomes" id="UP000529946">
    <property type="component" value="Unassembled WGS sequence"/>
</dbReference>
<evidence type="ECO:0000256" key="2">
    <source>
        <dbReference type="SAM" id="Phobius"/>
    </source>
</evidence>
<evidence type="ECO:0000313" key="4">
    <source>
        <dbReference type="Proteomes" id="UP000529946"/>
    </source>
</evidence>
<keyword evidence="2" id="KW-0812">Transmembrane</keyword>
<dbReference type="EMBL" id="JACIDM010000002">
    <property type="protein sequence ID" value="MBB4083006.1"/>
    <property type="molecule type" value="Genomic_DNA"/>
</dbReference>
<keyword evidence="4" id="KW-1185">Reference proteome</keyword>
<feature type="transmembrane region" description="Helical" evidence="2">
    <location>
        <begin position="16"/>
        <end position="37"/>
    </location>
</feature>
<gene>
    <name evidence="3" type="ORF">GGR12_001872</name>
</gene>
<name>A0A7W6JDE6_9CAUL</name>